<dbReference type="Gene3D" id="2.10.110.10">
    <property type="entry name" value="Cysteine Rich Protein"/>
    <property type="match status" value="2"/>
</dbReference>
<keyword evidence="2" id="KW-0862">Zinc</keyword>
<dbReference type="InterPro" id="IPR001781">
    <property type="entry name" value="Znf_LIM"/>
</dbReference>
<accession>A0A8R1YJ37</accession>
<evidence type="ECO:0000313" key="4">
    <source>
        <dbReference type="EnsemblMetazoa" id="PPA31771.1"/>
    </source>
</evidence>
<dbReference type="AlphaFoldDB" id="A0A2A6BRV6"/>
<evidence type="ECO:0000256" key="2">
    <source>
        <dbReference type="ARBA" id="ARBA00022833"/>
    </source>
</evidence>
<dbReference type="SMART" id="SM00132">
    <property type="entry name" value="LIM"/>
    <property type="match status" value="2"/>
</dbReference>
<dbReference type="CDD" id="cd08368">
    <property type="entry name" value="LIM"/>
    <property type="match status" value="1"/>
</dbReference>
<dbReference type="PROSITE" id="PS00478">
    <property type="entry name" value="LIM_DOMAIN_1"/>
    <property type="match status" value="1"/>
</dbReference>
<keyword evidence="5" id="KW-1185">Reference proteome</keyword>
<dbReference type="SUPFAM" id="SSF57716">
    <property type="entry name" value="Glucocorticoid receptor-like (DNA-binding domain)"/>
    <property type="match status" value="1"/>
</dbReference>
<dbReference type="Proteomes" id="UP000005239">
    <property type="component" value="Unassembled WGS sequence"/>
</dbReference>
<proteinExistence type="predicted"/>
<evidence type="ECO:0000313" key="5">
    <source>
        <dbReference type="Proteomes" id="UP000005239"/>
    </source>
</evidence>
<name>A0A2A6BRV6_PRIPA</name>
<dbReference type="Pfam" id="PF00412">
    <property type="entry name" value="LIM"/>
    <property type="match status" value="2"/>
</dbReference>
<dbReference type="PROSITE" id="PS50023">
    <property type="entry name" value="LIM_DOMAIN_2"/>
    <property type="match status" value="1"/>
</dbReference>
<evidence type="ECO:0000256" key="3">
    <source>
        <dbReference type="ARBA" id="ARBA00023038"/>
    </source>
</evidence>
<keyword evidence="3" id="KW-0440">LIM domain</keyword>
<organism evidence="4 5">
    <name type="scientific">Pristionchus pacificus</name>
    <name type="common">Parasitic nematode worm</name>
    <dbReference type="NCBI Taxonomy" id="54126"/>
    <lineage>
        <taxon>Eukaryota</taxon>
        <taxon>Metazoa</taxon>
        <taxon>Ecdysozoa</taxon>
        <taxon>Nematoda</taxon>
        <taxon>Chromadorea</taxon>
        <taxon>Rhabditida</taxon>
        <taxon>Rhabditina</taxon>
        <taxon>Diplogasteromorpha</taxon>
        <taxon>Diplogasteroidea</taxon>
        <taxon>Neodiplogasteridae</taxon>
        <taxon>Pristionchus</taxon>
    </lineage>
</organism>
<dbReference type="EnsemblMetazoa" id="PPA31771.1">
    <property type="protein sequence ID" value="PPA31771.1"/>
    <property type="gene ID" value="WBGene00204635"/>
</dbReference>
<reference evidence="4" key="2">
    <citation type="submission" date="2022-06" db="UniProtKB">
        <authorList>
            <consortium name="EnsemblMetazoa"/>
        </authorList>
    </citation>
    <scope>IDENTIFICATION</scope>
    <source>
        <strain evidence="4">PS312</strain>
    </source>
</reference>
<evidence type="ECO:0000256" key="1">
    <source>
        <dbReference type="ARBA" id="ARBA00022723"/>
    </source>
</evidence>
<keyword evidence="1" id="KW-0479">Metal-binding</keyword>
<gene>
    <name evidence="4" type="primary">WBGene00204635</name>
</gene>
<accession>A0A2A6BRV6</accession>
<dbReference type="GO" id="GO:0046872">
    <property type="term" value="F:metal ion binding"/>
    <property type="evidence" value="ECO:0007669"/>
    <property type="project" value="UniProtKB-KW"/>
</dbReference>
<dbReference type="OrthoDB" id="25488at2759"/>
<protein>
    <submittedName>
        <fullName evidence="4">LIM domain containing protein</fullName>
    </submittedName>
</protein>
<reference evidence="5" key="1">
    <citation type="journal article" date="2008" name="Nat. Genet.">
        <title>The Pristionchus pacificus genome provides a unique perspective on nematode lifestyle and parasitism.</title>
        <authorList>
            <person name="Dieterich C."/>
            <person name="Clifton S.W."/>
            <person name="Schuster L.N."/>
            <person name="Chinwalla A."/>
            <person name="Delehaunty K."/>
            <person name="Dinkelacker I."/>
            <person name="Fulton L."/>
            <person name="Fulton R."/>
            <person name="Godfrey J."/>
            <person name="Minx P."/>
            <person name="Mitreva M."/>
            <person name="Roeseler W."/>
            <person name="Tian H."/>
            <person name="Witte H."/>
            <person name="Yang S.P."/>
            <person name="Wilson R.K."/>
            <person name="Sommer R.J."/>
        </authorList>
    </citation>
    <scope>NUCLEOTIDE SEQUENCE [LARGE SCALE GENOMIC DNA]</scope>
    <source>
        <strain evidence="5">PS312</strain>
    </source>
</reference>
<dbReference type="PANTHER" id="PTHR24214:SF38">
    <property type="entry name" value="PDZ AND LIM DOMAIN PROTEIN ZASP-RELATED"/>
    <property type="match status" value="1"/>
</dbReference>
<dbReference type="InterPro" id="IPR050604">
    <property type="entry name" value="PDZ-LIM_domain"/>
</dbReference>
<dbReference type="PANTHER" id="PTHR24214">
    <property type="entry name" value="PDZ AND LIM DOMAIN PROTEIN ZASP"/>
    <property type="match status" value="1"/>
</dbReference>
<sequence length="172" mass="19140">MAPPYIPMNPNKEAVRWKLRCISCKQRVTATDALRGHAYFALGGLWHAQHMTCARCKINVAEIPFCESATEPNVLMCTDCYMVESNPDCAACGKRLFETCLEAAGRLYHKDCLRCTSCKLPCIDGRYEMDDTTGAIYDVDCYHIMVFDKDYGCALGGAKGPTSAEKTDERKA</sequence>